<feature type="domain" description="ABC transporter" evidence="5">
    <location>
        <begin position="16"/>
        <end position="246"/>
    </location>
</feature>
<dbReference type="SMART" id="SM00382">
    <property type="entry name" value="AAA"/>
    <property type="match status" value="1"/>
</dbReference>
<dbReference type="InterPro" id="IPR027417">
    <property type="entry name" value="P-loop_NTPase"/>
</dbReference>
<organism evidence="6 7">
    <name type="scientific">Conyzicola nivalis</name>
    <dbReference type="NCBI Taxonomy" id="1477021"/>
    <lineage>
        <taxon>Bacteria</taxon>
        <taxon>Bacillati</taxon>
        <taxon>Actinomycetota</taxon>
        <taxon>Actinomycetes</taxon>
        <taxon>Micrococcales</taxon>
        <taxon>Microbacteriaceae</taxon>
        <taxon>Conyzicola</taxon>
    </lineage>
</organism>
<keyword evidence="4 6" id="KW-0067">ATP-binding</keyword>
<dbReference type="Proteomes" id="UP001549257">
    <property type="component" value="Unassembled WGS sequence"/>
</dbReference>
<dbReference type="InterPro" id="IPR003593">
    <property type="entry name" value="AAA+_ATPase"/>
</dbReference>
<evidence type="ECO:0000313" key="6">
    <source>
        <dbReference type="EMBL" id="MET4582312.1"/>
    </source>
</evidence>
<protein>
    <submittedName>
        <fullName evidence="6">ABC-2 type transport system ATP-binding protein</fullName>
    </submittedName>
</protein>
<sequence>MPVEPYARIMTTTQGIEVEHVGRSFGDVHAVRDASFIAEPGTVTALIGPNGSGKTTLMLMLASLLRPDTGTIRIGGFDPSENTAEVRSLLGWMPDVLGSWSSLSVRTTLEITGRLYRLDKAASAARAHELLALVGLEHLAGQPTRVLSRGQKQRLSLARALVHDPSILLLDEPASGLDPAARADLRTLVRRLASEGKTVLVSSHVLAELDEMADGAVYIGAGVTASTETMAATRSTLRSWRIKATDGAALETALVASGIAPADIGRDRTELLVALEGETAASELLAKLVSSGVLVSTFAPAVGDLEHTFLDLSKGSNR</sequence>
<dbReference type="SUPFAM" id="SSF52540">
    <property type="entry name" value="P-loop containing nucleoside triphosphate hydrolases"/>
    <property type="match status" value="1"/>
</dbReference>
<dbReference type="CDD" id="cd03230">
    <property type="entry name" value="ABC_DR_subfamily_A"/>
    <property type="match status" value="1"/>
</dbReference>
<dbReference type="EMBL" id="JBEPSJ010000002">
    <property type="protein sequence ID" value="MET4582312.1"/>
    <property type="molecule type" value="Genomic_DNA"/>
</dbReference>
<dbReference type="Pfam" id="PF00005">
    <property type="entry name" value="ABC_tran"/>
    <property type="match status" value="1"/>
</dbReference>
<gene>
    <name evidence="6" type="ORF">ABIE21_001822</name>
</gene>
<evidence type="ECO:0000256" key="4">
    <source>
        <dbReference type="ARBA" id="ARBA00022840"/>
    </source>
</evidence>
<evidence type="ECO:0000313" key="7">
    <source>
        <dbReference type="Proteomes" id="UP001549257"/>
    </source>
</evidence>
<dbReference type="Gene3D" id="3.40.50.300">
    <property type="entry name" value="P-loop containing nucleotide triphosphate hydrolases"/>
    <property type="match status" value="1"/>
</dbReference>
<evidence type="ECO:0000259" key="5">
    <source>
        <dbReference type="PROSITE" id="PS50893"/>
    </source>
</evidence>
<keyword evidence="2" id="KW-0813">Transport</keyword>
<dbReference type="PANTHER" id="PTHR43335:SF3">
    <property type="entry name" value="ABC TRANSPORTER"/>
    <property type="match status" value="1"/>
</dbReference>
<evidence type="ECO:0000256" key="2">
    <source>
        <dbReference type="ARBA" id="ARBA00022448"/>
    </source>
</evidence>
<reference evidence="6 7" key="1">
    <citation type="submission" date="2024-06" db="EMBL/GenBank/DDBJ databases">
        <title>Sorghum-associated microbial communities from plants grown in Nebraska, USA.</title>
        <authorList>
            <person name="Schachtman D."/>
        </authorList>
    </citation>
    <scope>NUCLEOTIDE SEQUENCE [LARGE SCALE GENOMIC DNA]</scope>
    <source>
        <strain evidence="6 7">2857</strain>
    </source>
</reference>
<keyword evidence="3" id="KW-0547">Nucleotide-binding</keyword>
<keyword evidence="7" id="KW-1185">Reference proteome</keyword>
<evidence type="ECO:0000256" key="3">
    <source>
        <dbReference type="ARBA" id="ARBA00022741"/>
    </source>
</evidence>
<proteinExistence type="inferred from homology"/>
<dbReference type="GO" id="GO:0005524">
    <property type="term" value="F:ATP binding"/>
    <property type="evidence" value="ECO:0007669"/>
    <property type="project" value="UniProtKB-KW"/>
</dbReference>
<dbReference type="InterPro" id="IPR003439">
    <property type="entry name" value="ABC_transporter-like_ATP-bd"/>
</dbReference>
<comment type="caution">
    <text evidence="6">The sequence shown here is derived from an EMBL/GenBank/DDBJ whole genome shotgun (WGS) entry which is preliminary data.</text>
</comment>
<dbReference type="PANTHER" id="PTHR43335">
    <property type="entry name" value="ABC TRANSPORTER, ATP-BINDING PROTEIN"/>
    <property type="match status" value="1"/>
</dbReference>
<evidence type="ECO:0000256" key="1">
    <source>
        <dbReference type="ARBA" id="ARBA00005417"/>
    </source>
</evidence>
<name>A0ABV2QP56_9MICO</name>
<comment type="similarity">
    <text evidence="1">Belongs to the ABC transporter superfamily.</text>
</comment>
<dbReference type="PROSITE" id="PS50893">
    <property type="entry name" value="ABC_TRANSPORTER_2"/>
    <property type="match status" value="1"/>
</dbReference>
<accession>A0ABV2QP56</accession>